<evidence type="ECO:0000313" key="3">
    <source>
        <dbReference type="Proteomes" id="UP000193467"/>
    </source>
</evidence>
<dbReference type="EMBL" id="MCGR01000009">
    <property type="protein sequence ID" value="ORY88635.1"/>
    <property type="molecule type" value="Genomic_DNA"/>
</dbReference>
<proteinExistence type="predicted"/>
<feature type="compositionally biased region" description="Polar residues" evidence="1">
    <location>
        <begin position="16"/>
        <end position="28"/>
    </location>
</feature>
<protein>
    <submittedName>
        <fullName evidence="2">Uncharacterized protein</fullName>
    </submittedName>
</protein>
<feature type="region of interest" description="Disordered" evidence="1">
    <location>
        <begin position="1"/>
        <end position="32"/>
    </location>
</feature>
<dbReference type="Proteomes" id="UP000193467">
    <property type="component" value="Unassembled WGS sequence"/>
</dbReference>
<gene>
    <name evidence="2" type="ORF">BCR35DRAFT_329876</name>
</gene>
<evidence type="ECO:0000256" key="1">
    <source>
        <dbReference type="SAM" id="MobiDB-lite"/>
    </source>
</evidence>
<dbReference type="InParanoid" id="A0A1Y2FX82"/>
<comment type="caution">
    <text evidence="2">The sequence shown here is derived from an EMBL/GenBank/DDBJ whole genome shotgun (WGS) entry which is preliminary data.</text>
</comment>
<name>A0A1Y2FX82_9BASI</name>
<dbReference type="AlphaFoldDB" id="A0A1Y2FX82"/>
<keyword evidence="3" id="KW-1185">Reference proteome</keyword>
<organism evidence="2 3">
    <name type="scientific">Leucosporidium creatinivorum</name>
    <dbReference type="NCBI Taxonomy" id="106004"/>
    <lineage>
        <taxon>Eukaryota</taxon>
        <taxon>Fungi</taxon>
        <taxon>Dikarya</taxon>
        <taxon>Basidiomycota</taxon>
        <taxon>Pucciniomycotina</taxon>
        <taxon>Microbotryomycetes</taxon>
        <taxon>Leucosporidiales</taxon>
        <taxon>Leucosporidium</taxon>
    </lineage>
</organism>
<sequence length="257" mass="29022">MAPQKPEQAIKPPGPSSSAPQDQQQNDPPRSLSTLVTTALSSLASNPTALSQLFKSTGLLPALDTLPDELARGFEKSLEEMEKEEGSKIDREGYERAIEPRLRVLMKTRRNDWEEEIFQVGVEGRKRDQFGSLVGDLQEIDRAFRVGAGECTDRWTEYDGTISNSRGEVVYPYVGEQITSYIRRDLILVELCHEEGGEWIVDLLDEIRDAGSKHWPDGARLDSRDLKELIEGEPWYPDDFKAAMPKFKKLLKKGTRA</sequence>
<accession>A0A1Y2FX82</accession>
<evidence type="ECO:0000313" key="2">
    <source>
        <dbReference type="EMBL" id="ORY88635.1"/>
    </source>
</evidence>
<reference evidence="2 3" key="1">
    <citation type="submission" date="2016-07" db="EMBL/GenBank/DDBJ databases">
        <title>Pervasive Adenine N6-methylation of Active Genes in Fungi.</title>
        <authorList>
            <consortium name="DOE Joint Genome Institute"/>
            <person name="Mondo S.J."/>
            <person name="Dannebaum R.O."/>
            <person name="Kuo R.C."/>
            <person name="Labutti K."/>
            <person name="Haridas S."/>
            <person name="Kuo A."/>
            <person name="Salamov A."/>
            <person name="Ahrendt S.R."/>
            <person name="Lipzen A."/>
            <person name="Sullivan W."/>
            <person name="Andreopoulos W.B."/>
            <person name="Clum A."/>
            <person name="Lindquist E."/>
            <person name="Daum C."/>
            <person name="Ramamoorthy G.K."/>
            <person name="Gryganskyi A."/>
            <person name="Culley D."/>
            <person name="Magnuson J.K."/>
            <person name="James T.Y."/>
            <person name="O'Malley M.A."/>
            <person name="Stajich J.E."/>
            <person name="Spatafora J.W."/>
            <person name="Visel A."/>
            <person name="Grigoriev I.V."/>
        </authorList>
    </citation>
    <scope>NUCLEOTIDE SEQUENCE [LARGE SCALE GENOMIC DNA]</scope>
    <source>
        <strain evidence="2 3">62-1032</strain>
    </source>
</reference>